<protein>
    <submittedName>
        <fullName evidence="2">Uncharacterized protein</fullName>
    </submittedName>
</protein>
<accession>A0ABV9QSV3</accession>
<gene>
    <name evidence="2" type="ORF">ACFO6Q_08855</name>
</gene>
<evidence type="ECO:0000313" key="3">
    <source>
        <dbReference type="Proteomes" id="UP001595886"/>
    </source>
</evidence>
<organism evidence="2 3">
    <name type="scientific">Dokdonella ginsengisoli</name>
    <dbReference type="NCBI Taxonomy" id="363846"/>
    <lineage>
        <taxon>Bacteria</taxon>
        <taxon>Pseudomonadati</taxon>
        <taxon>Pseudomonadota</taxon>
        <taxon>Gammaproteobacteria</taxon>
        <taxon>Lysobacterales</taxon>
        <taxon>Rhodanobacteraceae</taxon>
        <taxon>Dokdonella</taxon>
    </lineage>
</organism>
<evidence type="ECO:0000313" key="2">
    <source>
        <dbReference type="EMBL" id="MFC4820433.1"/>
    </source>
</evidence>
<reference evidence="3" key="1">
    <citation type="journal article" date="2019" name="Int. J. Syst. Evol. Microbiol.">
        <title>The Global Catalogue of Microorganisms (GCM) 10K type strain sequencing project: providing services to taxonomists for standard genome sequencing and annotation.</title>
        <authorList>
            <consortium name="The Broad Institute Genomics Platform"/>
            <consortium name="The Broad Institute Genome Sequencing Center for Infectious Disease"/>
            <person name="Wu L."/>
            <person name="Ma J."/>
        </authorList>
    </citation>
    <scope>NUCLEOTIDE SEQUENCE [LARGE SCALE GENOMIC DNA]</scope>
    <source>
        <strain evidence="3">CCUG 30340</strain>
    </source>
</reference>
<evidence type="ECO:0000256" key="1">
    <source>
        <dbReference type="SAM" id="SignalP"/>
    </source>
</evidence>
<proteinExistence type="predicted"/>
<name>A0ABV9QSV3_9GAMM</name>
<feature type="signal peptide" evidence="1">
    <location>
        <begin position="1"/>
        <end position="24"/>
    </location>
</feature>
<dbReference type="EMBL" id="JBHSHD010000007">
    <property type="protein sequence ID" value="MFC4820433.1"/>
    <property type="molecule type" value="Genomic_DNA"/>
</dbReference>
<keyword evidence="1" id="KW-0732">Signal</keyword>
<keyword evidence="3" id="KW-1185">Reference proteome</keyword>
<sequence length="204" mass="20514">MSAARRLLAASCLALLSASAGVDAAVVCSAQQDIDVPQDGEGVYLNFVTGVHAGSEGAVPGFDFDPYAAQSSNPANQLKFYWGSSANGGGGVASAGDVYAVLAPGDTIGAASLFTRAGFTGDTSAWQAGIDGYLGVRFTNEATTAINYGWVRLSTTAPLGFPATIVEWCYEDGGGDIEIAAEPADAIFCDGFDETACTAGAGGG</sequence>
<dbReference type="Proteomes" id="UP001595886">
    <property type="component" value="Unassembled WGS sequence"/>
</dbReference>
<comment type="caution">
    <text evidence="2">The sequence shown here is derived from an EMBL/GenBank/DDBJ whole genome shotgun (WGS) entry which is preliminary data.</text>
</comment>
<dbReference type="RefSeq" id="WP_380020738.1">
    <property type="nucleotide sequence ID" value="NZ_JBHSHD010000007.1"/>
</dbReference>
<feature type="chain" id="PRO_5047146352" evidence="1">
    <location>
        <begin position="25"/>
        <end position="204"/>
    </location>
</feature>